<dbReference type="PANTHER" id="PTHR47266">
    <property type="entry name" value="ENDONUCLEASE-RELATED"/>
    <property type="match status" value="1"/>
</dbReference>
<dbReference type="InterPro" id="IPR036397">
    <property type="entry name" value="RNaseH_sf"/>
</dbReference>
<reference evidence="2 3" key="1">
    <citation type="journal article" date="2018" name="PLoS Genet.">
        <title>Population sequencing reveals clonal diversity and ancestral inbreeding in the grapevine cultivar Chardonnay.</title>
        <authorList>
            <person name="Roach M.J."/>
            <person name="Johnson D.L."/>
            <person name="Bohlmann J."/>
            <person name="van Vuuren H.J."/>
            <person name="Jones S.J."/>
            <person name="Pretorius I.S."/>
            <person name="Schmidt S.A."/>
            <person name="Borneman A.R."/>
        </authorList>
    </citation>
    <scope>NUCLEOTIDE SEQUENCE [LARGE SCALE GENOMIC DNA]</scope>
    <source>
        <strain evidence="3">cv. Chardonnay</strain>
        <tissue evidence="2">Leaf</tissue>
    </source>
</reference>
<dbReference type="AlphaFoldDB" id="A0A438G204"/>
<dbReference type="GO" id="GO:0015074">
    <property type="term" value="P:DNA integration"/>
    <property type="evidence" value="ECO:0007669"/>
    <property type="project" value="InterPro"/>
</dbReference>
<comment type="caution">
    <text evidence="2">The sequence shown here is derived from an EMBL/GenBank/DDBJ whole genome shotgun (WGS) entry which is preliminary data.</text>
</comment>
<protein>
    <recommendedName>
        <fullName evidence="1">Integrase catalytic domain-containing protein</fullName>
    </recommendedName>
</protein>
<feature type="domain" description="Integrase catalytic" evidence="1">
    <location>
        <begin position="26"/>
        <end position="190"/>
    </location>
</feature>
<dbReference type="InterPro" id="IPR012337">
    <property type="entry name" value="RNaseH-like_sf"/>
</dbReference>
<sequence length="336" mass="38498">MGEPSPLRNPLGTRGSACVEVMTTLHGSTPSPWRRAEGCVPPEGTIASTRDPLTHPSYLIEPPQPCSLDSAFYIRVGDRLVKVSKQSDRWHPVQDEMSYDSLPPTPTTQLTSDIVEAKYGVKHKVATPYHPQTSGQVELANREIKNILMKVVNVNRKDWSIKLLDSLWAYRTAYKTILGMSPYRLVYGKACHLPVEVEYKAWWAIKKLNMDLTRAGLKRCLDLNELEEMRNDAYLNSKIAKKRLKKWHDQLVNQKNFTKGQRVLLYDSKLHLFPGKLKSRWTGPFIIHDLQSNGVVELLNFNSTRTFKVNGHRLKPYMESFSRDKEEFILLDPPPT</sequence>
<dbReference type="InterPro" id="IPR001584">
    <property type="entry name" value="Integrase_cat-core"/>
</dbReference>
<gene>
    <name evidence="2" type="ORF">CK203_066343</name>
</gene>
<dbReference type="SUPFAM" id="SSF53098">
    <property type="entry name" value="Ribonuclease H-like"/>
    <property type="match status" value="1"/>
</dbReference>
<proteinExistence type="predicted"/>
<evidence type="ECO:0000259" key="1">
    <source>
        <dbReference type="PROSITE" id="PS50994"/>
    </source>
</evidence>
<evidence type="ECO:0000313" key="3">
    <source>
        <dbReference type="Proteomes" id="UP000288805"/>
    </source>
</evidence>
<dbReference type="PROSITE" id="PS50994">
    <property type="entry name" value="INTEGRASE"/>
    <property type="match status" value="1"/>
</dbReference>
<accession>A0A438G204</accession>
<evidence type="ECO:0000313" key="2">
    <source>
        <dbReference type="EMBL" id="RVW66242.1"/>
    </source>
</evidence>
<dbReference type="GO" id="GO:0003676">
    <property type="term" value="F:nucleic acid binding"/>
    <property type="evidence" value="ECO:0007669"/>
    <property type="project" value="InterPro"/>
</dbReference>
<dbReference type="Proteomes" id="UP000288805">
    <property type="component" value="Unassembled WGS sequence"/>
</dbReference>
<dbReference type="Gene3D" id="3.30.420.10">
    <property type="entry name" value="Ribonuclease H-like superfamily/Ribonuclease H"/>
    <property type="match status" value="1"/>
</dbReference>
<name>A0A438G204_VITVI</name>
<organism evidence="2 3">
    <name type="scientific">Vitis vinifera</name>
    <name type="common">Grape</name>
    <dbReference type="NCBI Taxonomy" id="29760"/>
    <lineage>
        <taxon>Eukaryota</taxon>
        <taxon>Viridiplantae</taxon>
        <taxon>Streptophyta</taxon>
        <taxon>Embryophyta</taxon>
        <taxon>Tracheophyta</taxon>
        <taxon>Spermatophyta</taxon>
        <taxon>Magnoliopsida</taxon>
        <taxon>eudicotyledons</taxon>
        <taxon>Gunneridae</taxon>
        <taxon>Pentapetalae</taxon>
        <taxon>rosids</taxon>
        <taxon>Vitales</taxon>
        <taxon>Vitaceae</taxon>
        <taxon>Viteae</taxon>
        <taxon>Vitis</taxon>
    </lineage>
</organism>
<dbReference type="EMBL" id="QGNW01000682">
    <property type="protein sequence ID" value="RVW66242.1"/>
    <property type="molecule type" value="Genomic_DNA"/>
</dbReference>
<dbReference type="InterPro" id="IPR052160">
    <property type="entry name" value="Gypsy_RT_Integrase-like"/>
</dbReference>